<evidence type="ECO:0000256" key="4">
    <source>
        <dbReference type="ARBA" id="ARBA00022786"/>
    </source>
</evidence>
<gene>
    <name evidence="8" type="ORF">KFK09_026841</name>
</gene>
<keyword evidence="3" id="KW-0547">Nucleotide-binding</keyword>
<reference evidence="8" key="1">
    <citation type="journal article" date="2022" name="Front. Genet.">
        <title>Chromosome-Scale Assembly of the Dendrobium nobile Genome Provides Insights Into the Molecular Mechanism of the Biosynthesis of the Medicinal Active Ingredient of Dendrobium.</title>
        <authorList>
            <person name="Xu Q."/>
            <person name="Niu S.-C."/>
            <person name="Li K.-L."/>
            <person name="Zheng P.-J."/>
            <person name="Zhang X.-J."/>
            <person name="Jia Y."/>
            <person name="Liu Y."/>
            <person name="Niu Y.-X."/>
            <person name="Yu L.-H."/>
            <person name="Chen D.-F."/>
            <person name="Zhang G.-Q."/>
        </authorList>
    </citation>
    <scope>NUCLEOTIDE SEQUENCE</scope>
    <source>
        <tissue evidence="8">Leaf</tissue>
    </source>
</reference>
<dbReference type="PANTHER" id="PTHR46116">
    <property type="entry name" value="(E3-INDEPENDENT) E2 UBIQUITIN-CONJUGATING ENZYME"/>
    <property type="match status" value="1"/>
</dbReference>
<dbReference type="PANTHER" id="PTHR46116:SF41">
    <property type="entry name" value="UBIQUITIN-CONJUGATING ENZYME E2 25-RELATED"/>
    <property type="match status" value="1"/>
</dbReference>
<dbReference type="Pfam" id="PF00179">
    <property type="entry name" value="UQ_con"/>
    <property type="match status" value="1"/>
</dbReference>
<dbReference type="GO" id="GO:0005524">
    <property type="term" value="F:ATP binding"/>
    <property type="evidence" value="ECO:0007669"/>
    <property type="project" value="UniProtKB-KW"/>
</dbReference>
<feature type="domain" description="UBC core" evidence="7">
    <location>
        <begin position="199"/>
        <end position="357"/>
    </location>
</feature>
<keyword evidence="5" id="KW-0067">ATP-binding</keyword>
<evidence type="ECO:0000256" key="6">
    <source>
        <dbReference type="SAM" id="MobiDB-lite"/>
    </source>
</evidence>
<accession>A0A8T3A8V7</accession>
<dbReference type="PROSITE" id="PS50127">
    <property type="entry name" value="UBC_2"/>
    <property type="match status" value="1"/>
</dbReference>
<evidence type="ECO:0000259" key="7">
    <source>
        <dbReference type="PROSITE" id="PS50127"/>
    </source>
</evidence>
<dbReference type="InterPro" id="IPR016135">
    <property type="entry name" value="UBQ-conjugating_enzyme/RWD"/>
</dbReference>
<sequence>MQRTNSLTPSDQSVHVPQKNSGASSSQPADMLPRAINLSNGFLLRKVQGVIEQLPEMSKYGAGHGPTIHISDESSLNLDTNDQEFTFSWGPLFSSSRDYQKPNQVVPHDVIEIDDDDNDQDGVVIIGENLSKNKNKQPMKYGNGCENVVEMPIIIIEDEVDVKFHAFKQFDTVRDYSDHHFKSSEMLKITPAGTEASKDWAKRIQHEWKVLEKDLPESIYVRIYEERMDILRAVIIGPAGTPYHDGLFFFDIHFPPTFPMIPPMVHYHSGGLRLNPNLYACGKVCLSLLNTWPGQGCENWNSSNSTILQILVSIQALVLNAKPYFNEPGFVHLVNTPYGEKESLAYNEATFISSCKTMLYSLRNPPKNFEDFVAEHFRCKGGAILAACREYIEGAQVGCVVGNGVQHVDKVDMSCSSTFKQNLSALYDHLVMQFAAKGA</sequence>
<protein>
    <recommendedName>
        <fullName evidence="1">E2 ubiquitin-conjugating enzyme</fullName>
        <ecNumber evidence="1">2.3.2.23</ecNumber>
    </recommendedName>
</protein>
<dbReference type="FunFam" id="3.10.110.10:FF:000028">
    <property type="entry name" value="Probable ubiquitin-conjugating enzyme E2 23"/>
    <property type="match status" value="1"/>
</dbReference>
<dbReference type="SUPFAM" id="SSF54495">
    <property type="entry name" value="UBC-like"/>
    <property type="match status" value="1"/>
</dbReference>
<keyword evidence="4" id="KW-0833">Ubl conjugation pathway</keyword>
<name>A0A8T3A8V7_DENNO</name>
<dbReference type="CDD" id="cd23837">
    <property type="entry name" value="UBCc_UBE2O"/>
    <property type="match status" value="1"/>
</dbReference>
<dbReference type="SMR" id="A0A8T3A8V7"/>
<organism evidence="8 9">
    <name type="scientific">Dendrobium nobile</name>
    <name type="common">Orchid</name>
    <dbReference type="NCBI Taxonomy" id="94219"/>
    <lineage>
        <taxon>Eukaryota</taxon>
        <taxon>Viridiplantae</taxon>
        <taxon>Streptophyta</taxon>
        <taxon>Embryophyta</taxon>
        <taxon>Tracheophyta</taxon>
        <taxon>Spermatophyta</taxon>
        <taxon>Magnoliopsida</taxon>
        <taxon>Liliopsida</taxon>
        <taxon>Asparagales</taxon>
        <taxon>Orchidaceae</taxon>
        <taxon>Epidendroideae</taxon>
        <taxon>Malaxideae</taxon>
        <taxon>Dendrobiinae</taxon>
        <taxon>Dendrobium</taxon>
    </lineage>
</organism>
<proteinExistence type="predicted"/>
<evidence type="ECO:0000256" key="5">
    <source>
        <dbReference type="ARBA" id="ARBA00022840"/>
    </source>
</evidence>
<dbReference type="AlphaFoldDB" id="A0A8T3A8V7"/>
<dbReference type="Proteomes" id="UP000829196">
    <property type="component" value="Unassembled WGS sequence"/>
</dbReference>
<dbReference type="SMART" id="SM00212">
    <property type="entry name" value="UBCc"/>
    <property type="match status" value="1"/>
</dbReference>
<dbReference type="EC" id="2.3.2.23" evidence="1"/>
<keyword evidence="9" id="KW-1185">Reference proteome</keyword>
<evidence type="ECO:0000256" key="1">
    <source>
        <dbReference type="ARBA" id="ARBA00012486"/>
    </source>
</evidence>
<evidence type="ECO:0000256" key="3">
    <source>
        <dbReference type="ARBA" id="ARBA00022741"/>
    </source>
</evidence>
<dbReference type="GO" id="GO:0061631">
    <property type="term" value="F:ubiquitin conjugating enzyme activity"/>
    <property type="evidence" value="ECO:0007669"/>
    <property type="project" value="UniProtKB-EC"/>
</dbReference>
<dbReference type="OrthoDB" id="47801at2759"/>
<keyword evidence="2" id="KW-0808">Transferase</keyword>
<feature type="compositionally biased region" description="Polar residues" evidence="6">
    <location>
        <begin position="1"/>
        <end position="28"/>
    </location>
</feature>
<dbReference type="InterPro" id="IPR000608">
    <property type="entry name" value="UBC"/>
</dbReference>
<feature type="region of interest" description="Disordered" evidence="6">
    <location>
        <begin position="1"/>
        <end position="30"/>
    </location>
</feature>
<evidence type="ECO:0000256" key="2">
    <source>
        <dbReference type="ARBA" id="ARBA00022679"/>
    </source>
</evidence>
<dbReference type="Gene3D" id="3.10.110.10">
    <property type="entry name" value="Ubiquitin Conjugating Enzyme"/>
    <property type="match status" value="1"/>
</dbReference>
<evidence type="ECO:0000313" key="8">
    <source>
        <dbReference type="EMBL" id="KAI0492568.1"/>
    </source>
</evidence>
<evidence type="ECO:0000313" key="9">
    <source>
        <dbReference type="Proteomes" id="UP000829196"/>
    </source>
</evidence>
<dbReference type="EMBL" id="JAGYWB010000018">
    <property type="protein sequence ID" value="KAI0492568.1"/>
    <property type="molecule type" value="Genomic_DNA"/>
</dbReference>
<comment type="caution">
    <text evidence="8">The sequence shown here is derived from an EMBL/GenBank/DDBJ whole genome shotgun (WGS) entry which is preliminary data.</text>
</comment>